<accession>A0ABS4Z5U4</accession>
<evidence type="ECO:0000259" key="5">
    <source>
        <dbReference type="SMART" id="SM00387"/>
    </source>
</evidence>
<dbReference type="SMART" id="SM00387">
    <property type="entry name" value="HATPase_c"/>
    <property type="match status" value="1"/>
</dbReference>
<dbReference type="Gene3D" id="3.30.450.40">
    <property type="match status" value="2"/>
</dbReference>
<organism evidence="6 7">
    <name type="scientific">Microlunatus capsulatus</name>
    <dbReference type="NCBI Taxonomy" id="99117"/>
    <lineage>
        <taxon>Bacteria</taxon>
        <taxon>Bacillati</taxon>
        <taxon>Actinomycetota</taxon>
        <taxon>Actinomycetes</taxon>
        <taxon>Propionibacteriales</taxon>
        <taxon>Propionibacteriaceae</taxon>
        <taxon>Microlunatus</taxon>
    </lineage>
</organism>
<dbReference type="Pfam" id="PF13185">
    <property type="entry name" value="GAF_2"/>
    <property type="match status" value="1"/>
</dbReference>
<keyword evidence="7" id="KW-1185">Reference proteome</keyword>
<feature type="domain" description="Histidine kinase/HSP90-like ATPase" evidence="5">
    <location>
        <begin position="460"/>
        <end position="550"/>
    </location>
</feature>
<dbReference type="RefSeq" id="WP_210054103.1">
    <property type="nucleotide sequence ID" value="NZ_BAAAMH010000012.1"/>
</dbReference>
<dbReference type="Pfam" id="PF02518">
    <property type="entry name" value="HATPase_c"/>
    <property type="match status" value="1"/>
</dbReference>
<evidence type="ECO:0000313" key="7">
    <source>
        <dbReference type="Proteomes" id="UP000758168"/>
    </source>
</evidence>
<dbReference type="GO" id="GO:0016301">
    <property type="term" value="F:kinase activity"/>
    <property type="evidence" value="ECO:0007669"/>
    <property type="project" value="UniProtKB-KW"/>
</dbReference>
<feature type="domain" description="GAF" evidence="4">
    <location>
        <begin position="199"/>
        <end position="349"/>
    </location>
</feature>
<gene>
    <name evidence="6" type="ORF">JOF54_001333</name>
</gene>
<dbReference type="PANTHER" id="PTHR24421">
    <property type="entry name" value="NITRATE/NITRITE SENSOR PROTEIN NARX-RELATED"/>
    <property type="match status" value="1"/>
</dbReference>
<dbReference type="Proteomes" id="UP000758168">
    <property type="component" value="Unassembled WGS sequence"/>
</dbReference>
<dbReference type="CDD" id="cd16917">
    <property type="entry name" value="HATPase_UhpB-NarQ-NarX-like"/>
    <property type="match status" value="1"/>
</dbReference>
<dbReference type="InterPro" id="IPR050482">
    <property type="entry name" value="Sensor_HK_TwoCompSys"/>
</dbReference>
<proteinExistence type="predicted"/>
<sequence length="550" mass="58997">MLDGTEATRDSPEVRLQKLVEANHAIVAELSLDGLLRRVVESAREIVGAEFAALGVVGRDGLLEQFIHCGMDVDVVETIGELPKGRGLLGALLERPEPIRLRALADDPRSSGVPDGHPPIDSFLGVPIRSASSVYGNLYLTNRIGQPEFSAEDQNLVTALAATASIAVENARLHAQSQRRQDWLRASAEVSHRLLASVDEGPVLAEVATSVRRLTGADAVAILLPAADDPDQLVMEVVDGGGAEGLDRLRGLRVPVRGSQVQRVMQEERSRVLEGFEERVAAIGELGAFPAIRHVVALPLQGTGRPRGAIVAVRMVDEPFSPDDLELADGFVSQAGLALELADARTDHHKLAMLEDRARIARDLHDHVVQKLFAAGLTLQGTATMVGDADLRRRLAGAVDNLDDTIRTIRTSIFELQEPNLPGASVRSRVMRVLGEMTPVLGFAPLLSFDGPLDTVVDESLGHEVEAVLRESLTNAAKHARAGAVAVRLVTAARTLTLTVADDGVGLRPSARRSGLSNLRFRAEQRGGRLELERAPEGGLLVRWSIPLPG</sequence>
<dbReference type="InterPro" id="IPR011712">
    <property type="entry name" value="Sig_transdc_His_kin_sub3_dim/P"/>
</dbReference>
<dbReference type="Gene3D" id="3.30.565.10">
    <property type="entry name" value="Histidine kinase-like ATPase, C-terminal domain"/>
    <property type="match status" value="1"/>
</dbReference>
<dbReference type="SUPFAM" id="SSF55781">
    <property type="entry name" value="GAF domain-like"/>
    <property type="match status" value="2"/>
</dbReference>
<dbReference type="Pfam" id="PF07730">
    <property type="entry name" value="HisKA_3"/>
    <property type="match status" value="1"/>
</dbReference>
<dbReference type="InterPro" id="IPR036890">
    <property type="entry name" value="HATPase_C_sf"/>
</dbReference>
<evidence type="ECO:0000259" key="4">
    <source>
        <dbReference type="SMART" id="SM00065"/>
    </source>
</evidence>
<evidence type="ECO:0000313" key="6">
    <source>
        <dbReference type="EMBL" id="MBP2416411.1"/>
    </source>
</evidence>
<dbReference type="PANTHER" id="PTHR24421:SF56">
    <property type="entry name" value="OXYGEN SENSOR HISTIDINE KINASE RESPONSE REGULATOR DOST"/>
    <property type="match status" value="1"/>
</dbReference>
<dbReference type="EMBL" id="JAGIOB010000001">
    <property type="protein sequence ID" value="MBP2416411.1"/>
    <property type="molecule type" value="Genomic_DNA"/>
</dbReference>
<comment type="caution">
    <text evidence="6">The sequence shown here is derived from an EMBL/GenBank/DDBJ whole genome shotgun (WGS) entry which is preliminary data.</text>
</comment>
<name>A0ABS4Z5U4_9ACTN</name>
<reference evidence="6 7" key="1">
    <citation type="submission" date="2021-03" db="EMBL/GenBank/DDBJ databases">
        <title>Sequencing the genomes of 1000 actinobacteria strains.</title>
        <authorList>
            <person name="Klenk H.-P."/>
        </authorList>
    </citation>
    <scope>NUCLEOTIDE SEQUENCE [LARGE SCALE GENOMIC DNA]</scope>
    <source>
        <strain evidence="6 7">DSM 12936</strain>
    </source>
</reference>
<dbReference type="InterPro" id="IPR003594">
    <property type="entry name" value="HATPase_dom"/>
</dbReference>
<dbReference type="SMART" id="SM00065">
    <property type="entry name" value="GAF"/>
    <property type="match status" value="2"/>
</dbReference>
<keyword evidence="3" id="KW-0902">Two-component regulatory system</keyword>
<dbReference type="InterPro" id="IPR029016">
    <property type="entry name" value="GAF-like_dom_sf"/>
</dbReference>
<dbReference type="SUPFAM" id="SSF55874">
    <property type="entry name" value="ATPase domain of HSP90 chaperone/DNA topoisomerase II/histidine kinase"/>
    <property type="match status" value="1"/>
</dbReference>
<keyword evidence="1" id="KW-0808">Transferase</keyword>
<dbReference type="InterPro" id="IPR003018">
    <property type="entry name" value="GAF"/>
</dbReference>
<dbReference type="Gene3D" id="1.20.5.1930">
    <property type="match status" value="1"/>
</dbReference>
<protein>
    <submittedName>
        <fullName evidence="6">Signal transduction histidine kinase</fullName>
    </submittedName>
</protein>
<evidence type="ECO:0000256" key="3">
    <source>
        <dbReference type="ARBA" id="ARBA00023012"/>
    </source>
</evidence>
<feature type="domain" description="GAF" evidence="4">
    <location>
        <begin position="31"/>
        <end position="178"/>
    </location>
</feature>
<evidence type="ECO:0000256" key="2">
    <source>
        <dbReference type="ARBA" id="ARBA00022777"/>
    </source>
</evidence>
<dbReference type="Pfam" id="PF01590">
    <property type="entry name" value="GAF"/>
    <property type="match status" value="1"/>
</dbReference>
<keyword evidence="2 6" id="KW-0418">Kinase</keyword>
<evidence type="ECO:0000256" key="1">
    <source>
        <dbReference type="ARBA" id="ARBA00022679"/>
    </source>
</evidence>